<name>A0A8J7W0D3_9FIRM</name>
<accession>A0A8J7W0D3</accession>
<dbReference type="EMBL" id="JAGSND010000002">
    <property type="protein sequence ID" value="MBR0596913.1"/>
    <property type="molecule type" value="Genomic_DNA"/>
</dbReference>
<dbReference type="AlphaFoldDB" id="A0A8J7W0D3"/>
<evidence type="ECO:0000313" key="1">
    <source>
        <dbReference type="EMBL" id="MBR0596913.1"/>
    </source>
</evidence>
<gene>
    <name evidence="1" type="ORF">KCX82_03395</name>
</gene>
<protein>
    <submittedName>
        <fullName evidence="1">Uncharacterized protein</fullName>
    </submittedName>
</protein>
<reference evidence="1" key="2">
    <citation type="submission" date="2021-04" db="EMBL/GenBank/DDBJ databases">
        <authorList>
            <person name="Liu J."/>
        </authorList>
    </citation>
    <scope>NUCLEOTIDE SEQUENCE</scope>
    <source>
        <strain evidence="1">BAD-6</strain>
    </source>
</reference>
<proteinExistence type="predicted"/>
<sequence>MIGTSFTAILWGLGVTMISGDLIHKKQASKKRGLNKNNEIEHYLKKLNRQIVKLSKKYEKELYLINFHYDNDSIILKEVWSAMILCVNSTLSLFPYQTNQKEHQIEKFRTYEEFFQKYDKTISKYEVFYNDFYFEEFNIVKNICHLIGQALKYNILISNSKHPMSLVCRANNLIRNKHT</sequence>
<dbReference type="Proteomes" id="UP000675664">
    <property type="component" value="Unassembled WGS sequence"/>
</dbReference>
<evidence type="ECO:0000313" key="2">
    <source>
        <dbReference type="Proteomes" id="UP000675664"/>
    </source>
</evidence>
<organism evidence="1 2">
    <name type="scientific">Sinanaerobacter chloroacetimidivorans</name>
    <dbReference type="NCBI Taxonomy" id="2818044"/>
    <lineage>
        <taxon>Bacteria</taxon>
        <taxon>Bacillati</taxon>
        <taxon>Bacillota</taxon>
        <taxon>Clostridia</taxon>
        <taxon>Peptostreptococcales</taxon>
        <taxon>Anaerovoracaceae</taxon>
        <taxon>Sinanaerobacter</taxon>
    </lineage>
</organism>
<keyword evidence="2" id="KW-1185">Reference proteome</keyword>
<reference evidence="1" key="1">
    <citation type="submission" date="2021-04" db="EMBL/GenBank/DDBJ databases">
        <title>Sinoanaerobacter chloroacetimidivorans sp. nov., an obligate anaerobic bacterium isolated from anaerobic sludge.</title>
        <authorList>
            <person name="Bao Y."/>
        </authorList>
    </citation>
    <scope>NUCLEOTIDE SEQUENCE</scope>
    <source>
        <strain evidence="1">BAD-6</strain>
    </source>
</reference>
<comment type="caution">
    <text evidence="1">The sequence shown here is derived from an EMBL/GenBank/DDBJ whole genome shotgun (WGS) entry which is preliminary data.</text>
</comment>